<organism evidence="1 2">
    <name type="scientific">Stutzerimonas degradans</name>
    <dbReference type="NCBI Taxonomy" id="2968968"/>
    <lineage>
        <taxon>Bacteria</taxon>
        <taxon>Pseudomonadati</taxon>
        <taxon>Pseudomonadota</taxon>
        <taxon>Gammaproteobacteria</taxon>
        <taxon>Pseudomonadales</taxon>
        <taxon>Pseudomonadaceae</taxon>
        <taxon>Stutzerimonas</taxon>
    </lineage>
</organism>
<reference evidence="1 2" key="1">
    <citation type="submission" date="2018-01" db="EMBL/GenBank/DDBJ databases">
        <title>Denitrification phenotypes of diverse strains of Pseudomonas stutzeri.</title>
        <authorList>
            <person name="Milligan D.A."/>
            <person name="Bergaust L."/>
            <person name="Bakken L.R."/>
            <person name="Frostegard A."/>
        </authorList>
    </citation>
    <scope>NUCLEOTIDE SEQUENCE [LARGE SCALE GENOMIC DNA]</scope>
    <source>
        <strain evidence="1 2">DSM 50238</strain>
    </source>
</reference>
<proteinExistence type="predicted"/>
<name>A0A1S8F1S9_9GAMM</name>
<accession>A0A1S8F1S9</accession>
<evidence type="ECO:0000313" key="2">
    <source>
        <dbReference type="Proteomes" id="UP000235881"/>
    </source>
</evidence>
<protein>
    <submittedName>
        <fullName evidence="1">Uncharacterized protein</fullName>
    </submittedName>
</protein>
<evidence type="ECO:0000313" key="1">
    <source>
        <dbReference type="EMBL" id="PNF75131.1"/>
    </source>
</evidence>
<dbReference type="EMBL" id="POUK01000008">
    <property type="protein sequence ID" value="PNF75131.1"/>
    <property type="molecule type" value="Genomic_DNA"/>
</dbReference>
<dbReference type="AlphaFoldDB" id="A0A1S8F1S9"/>
<sequence>MRRGLRGFNSRLIGTPAFILNAAVTVGSGMDRAGGGHSGSAETALTNETTDVFHLLDVP</sequence>
<dbReference type="RefSeq" id="WP_043298145.1">
    <property type="nucleotide sequence ID" value="NZ_CP065721.1"/>
</dbReference>
<comment type="caution">
    <text evidence="1">The sequence shown here is derived from an EMBL/GenBank/DDBJ whole genome shotgun (WGS) entry which is preliminary data.</text>
</comment>
<dbReference type="Proteomes" id="UP000235881">
    <property type="component" value="Unassembled WGS sequence"/>
</dbReference>
<gene>
    <name evidence="1" type="ORF">CXK95_18080</name>
</gene>
<keyword evidence="2" id="KW-1185">Reference proteome</keyword>